<feature type="domain" description="Cyclin-D1-binding protein 1-like N-terminal" evidence="1">
    <location>
        <begin position="30"/>
        <end position="158"/>
    </location>
</feature>
<organism evidence="2 3">
    <name type="scientific">Kwoniella shandongensis</name>
    <dbReference type="NCBI Taxonomy" id="1734106"/>
    <lineage>
        <taxon>Eukaryota</taxon>
        <taxon>Fungi</taxon>
        <taxon>Dikarya</taxon>
        <taxon>Basidiomycota</taxon>
        <taxon>Agaricomycotina</taxon>
        <taxon>Tremellomycetes</taxon>
        <taxon>Tremellales</taxon>
        <taxon>Cryptococcaceae</taxon>
        <taxon>Kwoniella</taxon>
    </lineage>
</organism>
<dbReference type="GO" id="GO:0005634">
    <property type="term" value="C:nucleus"/>
    <property type="evidence" value="ECO:0007669"/>
    <property type="project" value="TreeGrafter"/>
</dbReference>
<accession>A0AAJ8MZ05</accession>
<dbReference type="Proteomes" id="UP000322225">
    <property type="component" value="Chromosome 8"/>
</dbReference>
<dbReference type="GeneID" id="43592298"/>
<dbReference type="PANTHER" id="PTHR15492:SF1">
    <property type="entry name" value="CYCLIN-D1-BINDING PROTEIN 1"/>
    <property type="match status" value="1"/>
</dbReference>
<dbReference type="Pfam" id="PF13324">
    <property type="entry name" value="GCIP_N"/>
    <property type="match status" value="1"/>
</dbReference>
<dbReference type="KEGG" id="ksn:43592298"/>
<sequence length="283" mass="31612">MLEPQLAKVQALSRENGSATLPPGLGDAFAQLLANLRQTVTSLSLVFKPPVTISAAIQQLEKVSDQVGQLISCVLIAQGELANEWREGIRNIGTEVNNYLEVLASEGDYLNATGRVWEAIDALASDLSKEESAAVSKRWRIQQSVVKDAWDEFKGILEGQEDEGWDELDMGESLTEEERSRSEAVLHAMFPRYLNQCKSDYRLVLEVSSSFVDAYDNAVSAMHPEQDEDEINEALEALEIIARRLAAMARDVGLDRWRDRLDLEKNKWGERRMNMASLSAAIE</sequence>
<evidence type="ECO:0000313" key="3">
    <source>
        <dbReference type="Proteomes" id="UP000322225"/>
    </source>
</evidence>
<keyword evidence="3" id="KW-1185">Reference proteome</keyword>
<dbReference type="InterPro" id="IPR049317">
    <property type="entry name" value="GCIP-like_N"/>
</dbReference>
<reference evidence="2" key="2">
    <citation type="submission" date="2024-01" db="EMBL/GenBank/DDBJ databases">
        <title>Comparative genomics of Cryptococcus and Kwoniella reveals pathogenesis evolution and contrasting modes of karyotype evolution via chromosome fusion or intercentromeric recombination.</title>
        <authorList>
            <person name="Coelho M.A."/>
            <person name="David-Palma M."/>
            <person name="Shea T."/>
            <person name="Bowers K."/>
            <person name="McGinley-Smith S."/>
            <person name="Mohammad A.W."/>
            <person name="Gnirke A."/>
            <person name="Yurkov A.M."/>
            <person name="Nowrousian M."/>
            <person name="Sun S."/>
            <person name="Cuomo C.A."/>
            <person name="Heitman J."/>
        </authorList>
    </citation>
    <scope>NUCLEOTIDE SEQUENCE</scope>
    <source>
        <strain evidence="2">CBS 12478</strain>
    </source>
</reference>
<dbReference type="EMBL" id="CP144058">
    <property type="protein sequence ID" value="WWD20291.1"/>
    <property type="molecule type" value="Genomic_DNA"/>
</dbReference>
<protein>
    <recommendedName>
        <fullName evidence="1">Cyclin-D1-binding protein 1-like N-terminal domain-containing protein</fullName>
    </recommendedName>
</protein>
<evidence type="ECO:0000313" key="2">
    <source>
        <dbReference type="EMBL" id="WWD20291.1"/>
    </source>
</evidence>
<reference evidence="2" key="1">
    <citation type="submission" date="2017-08" db="EMBL/GenBank/DDBJ databases">
        <authorList>
            <person name="Cuomo C."/>
            <person name="Billmyre B."/>
            <person name="Heitman J."/>
        </authorList>
    </citation>
    <scope>NUCLEOTIDE SEQUENCE</scope>
    <source>
        <strain evidence="2">CBS 12478</strain>
    </source>
</reference>
<dbReference type="InterPro" id="IPR026907">
    <property type="entry name" value="GCIP-like"/>
</dbReference>
<name>A0AAJ8MZ05_9TREE</name>
<dbReference type="RefSeq" id="XP_065823621.1">
    <property type="nucleotide sequence ID" value="XM_065967549.1"/>
</dbReference>
<proteinExistence type="predicted"/>
<gene>
    <name evidence="2" type="ORF">CI109_104767</name>
</gene>
<dbReference type="AlphaFoldDB" id="A0AAJ8MZ05"/>
<dbReference type="PANTHER" id="PTHR15492">
    <property type="entry name" value="CYCLIN D1-BINDING PROTEIN 1"/>
    <property type="match status" value="1"/>
</dbReference>
<evidence type="ECO:0000259" key="1">
    <source>
        <dbReference type="Pfam" id="PF13324"/>
    </source>
</evidence>